<evidence type="ECO:0000259" key="2">
    <source>
        <dbReference type="PROSITE" id="PS50112"/>
    </source>
</evidence>
<dbReference type="SMART" id="SM00267">
    <property type="entry name" value="GGDEF"/>
    <property type="match status" value="1"/>
</dbReference>
<sequence>MAKGLTFMDEQNLNLQSIPTRGAQYFSDDVRHYQQLFDLNLNPMMVYCDDGLIELNKATLQMFNAASRDVLLGLHLFSLAPDCQPNGVASKELFSHLLQEATSKGSANIQCICKRFDSDDEFPVEMVMSLLDLSDQTLYQVTLADLSHQQRWQNALQVEKKHVELTLKHVDNAVITASQNGLVTYINEAACQLTGWNYSEAIGVPVKRVVCLVKKASNTLLSYYSSDEGRSFNSVEQLPRNVMLVTKGGQRVPVQGKMSTLEGAGEFTTGCVITLVDTTEHSAYSEEMIWHATHDMLTRLPNRALLTDRFEQALHLASRHGTNLAVCMMDLDEFKPVNDTYGHEVGDKLLIEVASRLKKQLRQEDTVARLGGDEFVILIGEVSQKPALVQALYRLKAAVSAPYRIDNKTIEISCSIGVANYSGEKVNADTLLRQADQAMYDAKQSGRNRIHWFDVEQNQKAHDSEKVIKRIERALAAGEFELHYQPQVNMRTAEVVGMEGLLRWRHPEKGLILPMEFLPIIEQHELIISLGEWVIASALEQLSVWQKQGKQWTVSVNIAAKHFHLPSFYRRLRDSLKQYANVEPNKFEIEILESAALGDIQHVQAAINNCKGLGVRFALDDFGTGYSSLGYLKRLPADRLKIDQSFVSDILDDKEDLALVQAIISLATTFEREVLAEGVETAEQGGLLMRLGCDVAQGDGIAKAMPAEAVMAWSEKFTPDARWNVWSETEWDLKVFPLLVAQYDIREWVNNVLNPIEDETLAAEKALLSDENRCRFGAWYHSDGLKQYGHLANFGAIDKLHRRLHSVGDQVIQLYKAHHKQEAKEKCAELREIKDGLLSILDELQLKVFSS</sequence>
<evidence type="ECO:0000313" key="6">
    <source>
        <dbReference type="Proteomes" id="UP000015462"/>
    </source>
</evidence>
<dbReference type="Gene3D" id="3.30.450.20">
    <property type="entry name" value="PAS domain"/>
    <property type="match status" value="2"/>
</dbReference>
<dbReference type="CDD" id="cd00130">
    <property type="entry name" value="PAS"/>
    <property type="match status" value="1"/>
</dbReference>
<dbReference type="InterPro" id="IPR043128">
    <property type="entry name" value="Rev_trsase/Diguanyl_cyclase"/>
</dbReference>
<dbReference type="InterPro" id="IPR000160">
    <property type="entry name" value="GGDEF_dom"/>
</dbReference>
<dbReference type="SUPFAM" id="SSF141868">
    <property type="entry name" value="EAL domain-like"/>
    <property type="match status" value="1"/>
</dbReference>
<dbReference type="SUPFAM" id="SSF55785">
    <property type="entry name" value="PYP-like sensor domain (PAS domain)"/>
    <property type="match status" value="1"/>
</dbReference>
<dbReference type="FunFam" id="3.30.70.270:FF:000001">
    <property type="entry name" value="Diguanylate cyclase domain protein"/>
    <property type="match status" value="1"/>
</dbReference>
<reference evidence="5 6" key="1">
    <citation type="journal article" date="2013" name="Genome Announc.">
        <title>Genome Sequence of the Pyrene- and Fluoranthene-Degrading Bacterium Cycloclasticus sp. Strain PY97M.</title>
        <authorList>
            <person name="Cui Z."/>
            <person name="Xu G."/>
            <person name="Li Q."/>
            <person name="Gao W."/>
            <person name="Zheng L."/>
        </authorList>
    </citation>
    <scope>NUCLEOTIDE SEQUENCE [LARGE SCALE GENOMIC DNA]</scope>
    <source>
        <strain evidence="5 6">PY97M</strain>
    </source>
</reference>
<dbReference type="InterPro" id="IPR052155">
    <property type="entry name" value="Biofilm_reg_signaling"/>
</dbReference>
<evidence type="ECO:0000256" key="1">
    <source>
        <dbReference type="ARBA" id="ARBA00001946"/>
    </source>
</evidence>
<dbReference type="CDD" id="cd01948">
    <property type="entry name" value="EAL"/>
    <property type="match status" value="1"/>
</dbReference>
<comment type="cofactor">
    <cofactor evidence="1">
        <name>Mg(2+)</name>
        <dbReference type="ChEBI" id="CHEBI:18420"/>
    </cofactor>
</comment>
<protein>
    <submittedName>
        <fullName evidence="5">PAS/PAC sensor-containing diguanylate cyclase/phosphodiesterase</fullName>
    </submittedName>
</protein>
<organism evidence="5 6">
    <name type="scientific">Cycloclasticus pugetii</name>
    <dbReference type="NCBI Taxonomy" id="34068"/>
    <lineage>
        <taxon>Bacteria</taxon>
        <taxon>Pseudomonadati</taxon>
        <taxon>Pseudomonadota</taxon>
        <taxon>Gammaproteobacteria</taxon>
        <taxon>Thiotrichales</taxon>
        <taxon>Piscirickettsiaceae</taxon>
        <taxon>Cycloclasticus</taxon>
    </lineage>
</organism>
<dbReference type="PROSITE" id="PS50883">
    <property type="entry name" value="EAL"/>
    <property type="match status" value="1"/>
</dbReference>
<dbReference type="PANTHER" id="PTHR44757:SF2">
    <property type="entry name" value="BIOFILM ARCHITECTURE MAINTENANCE PROTEIN MBAA"/>
    <property type="match status" value="1"/>
</dbReference>
<dbReference type="Gene3D" id="1.20.120.30">
    <property type="entry name" value="Aspartate receptor, ligand-binding domain"/>
    <property type="match status" value="1"/>
</dbReference>
<dbReference type="InterPro" id="IPR035965">
    <property type="entry name" value="PAS-like_dom_sf"/>
</dbReference>
<dbReference type="Proteomes" id="UP000015462">
    <property type="component" value="Unassembled WGS sequence"/>
</dbReference>
<feature type="domain" description="GGDEF" evidence="4">
    <location>
        <begin position="322"/>
        <end position="455"/>
    </location>
</feature>
<dbReference type="InterPro" id="IPR035919">
    <property type="entry name" value="EAL_sf"/>
</dbReference>
<dbReference type="Pfam" id="PF13426">
    <property type="entry name" value="PAS_9"/>
    <property type="match status" value="1"/>
</dbReference>
<dbReference type="NCBIfam" id="TIGR00229">
    <property type="entry name" value="sensory_box"/>
    <property type="match status" value="1"/>
</dbReference>
<dbReference type="AlphaFoldDB" id="A0AB33Z0L0"/>
<accession>A0AB33Z0L0</accession>
<dbReference type="Pfam" id="PF13188">
    <property type="entry name" value="PAS_8"/>
    <property type="match status" value="1"/>
</dbReference>
<dbReference type="PROSITE" id="PS50887">
    <property type="entry name" value="GGDEF"/>
    <property type="match status" value="1"/>
</dbReference>
<gene>
    <name evidence="5" type="ORF">L196_06969</name>
</gene>
<dbReference type="PANTHER" id="PTHR44757">
    <property type="entry name" value="DIGUANYLATE CYCLASE DGCP"/>
    <property type="match status" value="1"/>
</dbReference>
<dbReference type="Gene3D" id="3.30.70.270">
    <property type="match status" value="1"/>
</dbReference>
<keyword evidence="6" id="KW-1185">Reference proteome</keyword>
<dbReference type="PROSITE" id="PS50112">
    <property type="entry name" value="PAS"/>
    <property type="match status" value="1"/>
</dbReference>
<dbReference type="InterPro" id="IPR025991">
    <property type="entry name" value="Chemoreceptor_zinc-bind_dom"/>
</dbReference>
<feature type="domain" description="PAS" evidence="2">
    <location>
        <begin position="159"/>
        <end position="203"/>
    </location>
</feature>
<dbReference type="SMART" id="SM00052">
    <property type="entry name" value="EAL"/>
    <property type="match status" value="1"/>
</dbReference>
<evidence type="ECO:0000259" key="3">
    <source>
        <dbReference type="PROSITE" id="PS50883"/>
    </source>
</evidence>
<feature type="domain" description="EAL" evidence="3">
    <location>
        <begin position="464"/>
        <end position="718"/>
    </location>
</feature>
<dbReference type="InterPro" id="IPR029787">
    <property type="entry name" value="Nucleotide_cyclase"/>
</dbReference>
<dbReference type="GO" id="GO:0003824">
    <property type="term" value="F:catalytic activity"/>
    <property type="evidence" value="ECO:0007669"/>
    <property type="project" value="UniProtKB-ARBA"/>
</dbReference>
<dbReference type="Pfam" id="PF00990">
    <property type="entry name" value="GGDEF"/>
    <property type="match status" value="1"/>
</dbReference>
<dbReference type="InterPro" id="IPR001633">
    <property type="entry name" value="EAL_dom"/>
</dbReference>
<dbReference type="InterPro" id="IPR000014">
    <property type="entry name" value="PAS"/>
</dbReference>
<dbReference type="NCBIfam" id="TIGR00254">
    <property type="entry name" value="GGDEF"/>
    <property type="match status" value="1"/>
</dbReference>
<evidence type="ECO:0000313" key="5">
    <source>
        <dbReference type="EMBL" id="EPD12884.1"/>
    </source>
</evidence>
<proteinExistence type="predicted"/>
<dbReference type="Gene3D" id="3.20.20.450">
    <property type="entry name" value="EAL domain"/>
    <property type="match status" value="1"/>
</dbReference>
<dbReference type="CDD" id="cd01949">
    <property type="entry name" value="GGDEF"/>
    <property type="match status" value="1"/>
</dbReference>
<evidence type="ECO:0000259" key="4">
    <source>
        <dbReference type="PROSITE" id="PS50887"/>
    </source>
</evidence>
<dbReference type="Pfam" id="PF13682">
    <property type="entry name" value="CZB"/>
    <property type="match status" value="1"/>
</dbReference>
<dbReference type="Pfam" id="PF00563">
    <property type="entry name" value="EAL"/>
    <property type="match status" value="1"/>
</dbReference>
<dbReference type="EMBL" id="ASHL01000005">
    <property type="protein sequence ID" value="EPD12884.1"/>
    <property type="molecule type" value="Genomic_DNA"/>
</dbReference>
<name>A0AB33Z0L0_9GAMM</name>
<dbReference type="SUPFAM" id="SSF55073">
    <property type="entry name" value="Nucleotide cyclase"/>
    <property type="match status" value="1"/>
</dbReference>
<comment type="caution">
    <text evidence="5">The sequence shown here is derived from an EMBL/GenBank/DDBJ whole genome shotgun (WGS) entry which is preliminary data.</text>
</comment>